<keyword evidence="2" id="KW-1185">Reference proteome</keyword>
<accession>A0ACC2H378</accession>
<evidence type="ECO:0000313" key="1">
    <source>
        <dbReference type="EMBL" id="KAJ8010176.1"/>
    </source>
</evidence>
<organism evidence="1 2">
    <name type="scientific">Dallia pectoralis</name>
    <name type="common">Alaska blackfish</name>
    <dbReference type="NCBI Taxonomy" id="75939"/>
    <lineage>
        <taxon>Eukaryota</taxon>
        <taxon>Metazoa</taxon>
        <taxon>Chordata</taxon>
        <taxon>Craniata</taxon>
        <taxon>Vertebrata</taxon>
        <taxon>Euteleostomi</taxon>
        <taxon>Actinopterygii</taxon>
        <taxon>Neopterygii</taxon>
        <taxon>Teleostei</taxon>
        <taxon>Protacanthopterygii</taxon>
        <taxon>Esociformes</taxon>
        <taxon>Umbridae</taxon>
        <taxon>Dallia</taxon>
    </lineage>
</organism>
<sequence length="92" mass="9725">MLASLGEAMNRVLTTMQHLETRIPEPVAAAAVPLPESPPWATRGSRDGIEGVDQTWCLGFAPRLCQGSSAGSGRTAIRLPEVDVPSQGQLQS</sequence>
<dbReference type="EMBL" id="CM055733">
    <property type="protein sequence ID" value="KAJ8010176.1"/>
    <property type="molecule type" value="Genomic_DNA"/>
</dbReference>
<gene>
    <name evidence="1" type="ORF">DPEC_G00072270</name>
</gene>
<evidence type="ECO:0000313" key="2">
    <source>
        <dbReference type="Proteomes" id="UP001157502"/>
    </source>
</evidence>
<proteinExistence type="predicted"/>
<protein>
    <submittedName>
        <fullName evidence="1">Uncharacterized protein</fullName>
    </submittedName>
</protein>
<reference evidence="1" key="1">
    <citation type="submission" date="2021-05" db="EMBL/GenBank/DDBJ databases">
        <authorList>
            <person name="Pan Q."/>
            <person name="Jouanno E."/>
            <person name="Zahm M."/>
            <person name="Klopp C."/>
            <person name="Cabau C."/>
            <person name="Louis A."/>
            <person name="Berthelot C."/>
            <person name="Parey E."/>
            <person name="Roest Crollius H."/>
            <person name="Montfort J."/>
            <person name="Robinson-Rechavi M."/>
            <person name="Bouchez O."/>
            <person name="Lampietro C."/>
            <person name="Lopez Roques C."/>
            <person name="Donnadieu C."/>
            <person name="Postlethwait J."/>
            <person name="Bobe J."/>
            <person name="Dillon D."/>
            <person name="Chandos A."/>
            <person name="von Hippel F."/>
            <person name="Guiguen Y."/>
        </authorList>
    </citation>
    <scope>NUCLEOTIDE SEQUENCE</scope>
    <source>
        <strain evidence="1">YG-Jan2019</strain>
    </source>
</reference>
<dbReference type="Proteomes" id="UP001157502">
    <property type="component" value="Chromosome 6"/>
</dbReference>
<comment type="caution">
    <text evidence="1">The sequence shown here is derived from an EMBL/GenBank/DDBJ whole genome shotgun (WGS) entry which is preliminary data.</text>
</comment>
<name>A0ACC2H378_DALPE</name>